<evidence type="ECO:0000256" key="2">
    <source>
        <dbReference type="ARBA" id="ARBA00022679"/>
    </source>
</evidence>
<dbReference type="GO" id="GO:0008360">
    <property type="term" value="P:regulation of cell shape"/>
    <property type="evidence" value="ECO:0007669"/>
    <property type="project" value="UniProtKB-KW"/>
</dbReference>
<dbReference type="Pfam" id="PF02388">
    <property type="entry name" value="FemAB"/>
    <property type="match status" value="2"/>
</dbReference>
<gene>
    <name evidence="7" type="primary">femX</name>
    <name evidence="7" type="ORF">CPLFYP93_02123</name>
</gene>
<evidence type="ECO:0000256" key="5">
    <source>
        <dbReference type="ARBA" id="ARBA00023315"/>
    </source>
</evidence>
<name>A0A6N3EBP4_9CLOT</name>
<dbReference type="RefSeq" id="WP_156561424.1">
    <property type="nucleotide sequence ID" value="NZ_CACRTV010000051.1"/>
</dbReference>
<evidence type="ECO:0000256" key="6">
    <source>
        <dbReference type="ARBA" id="ARBA00023316"/>
    </source>
</evidence>
<dbReference type="SUPFAM" id="SSF55729">
    <property type="entry name" value="Acyl-CoA N-acyltransferases (Nat)"/>
    <property type="match status" value="2"/>
</dbReference>
<keyword evidence="3" id="KW-0133">Cell shape</keyword>
<comment type="similarity">
    <text evidence="1">Belongs to the FemABX family.</text>
</comment>
<dbReference type="InterPro" id="IPR016181">
    <property type="entry name" value="Acyl_CoA_acyltransferase"/>
</dbReference>
<dbReference type="InterPro" id="IPR003447">
    <property type="entry name" value="FEMABX"/>
</dbReference>
<sequence length="349" mass="41233">MPVLDINNREEVERYIKFTKTSKYATATQDMEWALVKKDWKSEHVYVERDGEIVAAMSLLIRSFVLGYTMIYATRGPVCDVYDTELVCELIKEVDKVAKKYKGFMLRFDPEVLFDKELDKKYRSLGFLVRNEGFGKSDLIQPKYNMILDIKDKTEEELMSEFSNKTRYNIRLSKRKGVTVYYDNSDEALKKFYEVYNTTAERNKIGMRPFDYFVRMRDAYKDELRVYLTEHEGDTLSGAVTINYGDKVWYAYGASSNEKRNLMPNYLMQWEMIKWGLETGAERYDFGGVFELNNNDGLYKFKEGFCRKIGATEFIGEIDKVYNKTMYFAFTKVIPKIQSMRVKRLRNKK</sequence>
<reference evidence="7" key="1">
    <citation type="submission" date="2019-11" db="EMBL/GenBank/DDBJ databases">
        <authorList>
            <person name="Feng L."/>
        </authorList>
    </citation>
    <scope>NUCLEOTIDE SEQUENCE</scope>
    <source>
        <strain evidence="7">CParaputrificumLFYP93</strain>
    </source>
</reference>
<dbReference type="EMBL" id="CACRTV010000051">
    <property type="protein sequence ID" value="VYU37188.1"/>
    <property type="molecule type" value="Genomic_DNA"/>
</dbReference>
<dbReference type="EC" id="2.3.2.16" evidence="7"/>
<dbReference type="PANTHER" id="PTHR36174:SF1">
    <property type="entry name" value="LIPID II:GLYCINE GLYCYLTRANSFERASE"/>
    <property type="match status" value="1"/>
</dbReference>
<dbReference type="Gene3D" id="3.40.630.30">
    <property type="match status" value="2"/>
</dbReference>
<dbReference type="InterPro" id="IPR050644">
    <property type="entry name" value="PG_Glycine_Bridge_Synth"/>
</dbReference>
<keyword evidence="2 7" id="KW-0808">Transferase</keyword>
<keyword evidence="4" id="KW-0573">Peptidoglycan synthesis</keyword>
<evidence type="ECO:0000256" key="1">
    <source>
        <dbReference type="ARBA" id="ARBA00009943"/>
    </source>
</evidence>
<accession>A0A6N3EBP4</accession>
<organism evidence="7">
    <name type="scientific">Clostridium paraputrificum</name>
    <dbReference type="NCBI Taxonomy" id="29363"/>
    <lineage>
        <taxon>Bacteria</taxon>
        <taxon>Bacillati</taxon>
        <taxon>Bacillota</taxon>
        <taxon>Clostridia</taxon>
        <taxon>Eubacteriales</taxon>
        <taxon>Clostridiaceae</taxon>
        <taxon>Clostridium</taxon>
    </lineage>
</organism>
<dbReference type="GO" id="GO:0009252">
    <property type="term" value="P:peptidoglycan biosynthetic process"/>
    <property type="evidence" value="ECO:0007669"/>
    <property type="project" value="UniProtKB-KW"/>
</dbReference>
<evidence type="ECO:0000256" key="3">
    <source>
        <dbReference type="ARBA" id="ARBA00022960"/>
    </source>
</evidence>
<evidence type="ECO:0000256" key="4">
    <source>
        <dbReference type="ARBA" id="ARBA00022984"/>
    </source>
</evidence>
<dbReference type="PROSITE" id="PS51191">
    <property type="entry name" value="FEMABX"/>
    <property type="match status" value="1"/>
</dbReference>
<dbReference type="GO" id="GO:0071555">
    <property type="term" value="P:cell wall organization"/>
    <property type="evidence" value="ECO:0007669"/>
    <property type="project" value="UniProtKB-KW"/>
</dbReference>
<protein>
    <submittedName>
        <fullName evidence="7">Lipid II:glycine glycyltransferase</fullName>
        <ecNumber evidence="7">2.3.2.16</ecNumber>
    </submittedName>
</protein>
<dbReference type="PANTHER" id="PTHR36174">
    <property type="entry name" value="LIPID II:GLYCINE GLYCYLTRANSFERASE"/>
    <property type="match status" value="1"/>
</dbReference>
<keyword evidence="5 7" id="KW-0012">Acyltransferase</keyword>
<keyword evidence="6" id="KW-0961">Cell wall biogenesis/degradation</keyword>
<evidence type="ECO:0000313" key="7">
    <source>
        <dbReference type="EMBL" id="VYU37188.1"/>
    </source>
</evidence>
<proteinExistence type="inferred from homology"/>
<dbReference type="AlphaFoldDB" id="A0A6N3EBP4"/>
<dbReference type="GO" id="GO:0016755">
    <property type="term" value="F:aminoacyltransferase activity"/>
    <property type="evidence" value="ECO:0007669"/>
    <property type="project" value="InterPro"/>
</dbReference>